<organism evidence="5 6">
    <name type="scientific">Lepraria finkii</name>
    <dbReference type="NCBI Taxonomy" id="1340010"/>
    <lineage>
        <taxon>Eukaryota</taxon>
        <taxon>Fungi</taxon>
        <taxon>Dikarya</taxon>
        <taxon>Ascomycota</taxon>
        <taxon>Pezizomycotina</taxon>
        <taxon>Lecanoromycetes</taxon>
        <taxon>OSLEUM clade</taxon>
        <taxon>Lecanoromycetidae</taxon>
        <taxon>Lecanorales</taxon>
        <taxon>Lecanorineae</taxon>
        <taxon>Stereocaulaceae</taxon>
        <taxon>Lepraria</taxon>
    </lineage>
</organism>
<evidence type="ECO:0000256" key="3">
    <source>
        <dbReference type="ARBA" id="ARBA00024422"/>
    </source>
</evidence>
<dbReference type="EMBL" id="JBHFEH010000019">
    <property type="protein sequence ID" value="KAL2053777.1"/>
    <property type="molecule type" value="Genomic_DNA"/>
</dbReference>
<dbReference type="InterPro" id="IPR008928">
    <property type="entry name" value="6-hairpin_glycosidase_sf"/>
</dbReference>
<dbReference type="SUPFAM" id="SSF48208">
    <property type="entry name" value="Six-hairpin glycosidases"/>
    <property type="match status" value="1"/>
</dbReference>
<dbReference type="InterPro" id="IPR012341">
    <property type="entry name" value="6hp_glycosidase-like_sf"/>
</dbReference>
<keyword evidence="6" id="KW-1185">Reference proteome</keyword>
<sequence length="108" mass="12381">MNCPEFTKAYNKYDGTINELELDEHFLHDRAVRESGHDTSYRLENVAAKLSTIDLNSLLYKYETDVARTIEIHFGDRLAIPHELCVGVQGITPNQVQTSTVWDRKAKN</sequence>
<comment type="similarity">
    <text evidence="1">Belongs to the glycosyl hydrolase 37 family.</text>
</comment>
<evidence type="ECO:0000256" key="4">
    <source>
        <dbReference type="ARBA" id="ARBA00030473"/>
    </source>
</evidence>
<protein>
    <recommendedName>
        <fullName evidence="3">Cytosolic neutral trehalase</fullName>
        <ecNumber evidence="2">3.2.1.28</ecNumber>
    </recommendedName>
    <alternativeName>
        <fullName evidence="4">Alpha,alpha-trehalase</fullName>
    </alternativeName>
</protein>
<accession>A0ABR4B8M8</accession>
<dbReference type="Pfam" id="PF01204">
    <property type="entry name" value="Trehalase"/>
    <property type="match status" value="1"/>
</dbReference>
<reference evidence="5 6" key="1">
    <citation type="submission" date="2024-09" db="EMBL/GenBank/DDBJ databases">
        <title>Rethinking Asexuality: The Enigmatic Case of Functional Sexual Genes in Lepraria (Stereocaulaceae).</title>
        <authorList>
            <person name="Doellman M."/>
            <person name="Sun Y."/>
            <person name="Barcenas-Pena A."/>
            <person name="Lumbsch H.T."/>
            <person name="Grewe F."/>
        </authorList>
    </citation>
    <scope>NUCLEOTIDE SEQUENCE [LARGE SCALE GENOMIC DNA]</scope>
    <source>
        <strain evidence="5 6">Grewe 0041</strain>
    </source>
</reference>
<evidence type="ECO:0000256" key="1">
    <source>
        <dbReference type="ARBA" id="ARBA00005615"/>
    </source>
</evidence>
<evidence type="ECO:0000313" key="6">
    <source>
        <dbReference type="Proteomes" id="UP001590951"/>
    </source>
</evidence>
<gene>
    <name evidence="5" type="ORF">ABVK25_006082</name>
</gene>
<name>A0ABR4B8M8_9LECA</name>
<dbReference type="InterPro" id="IPR001661">
    <property type="entry name" value="Glyco_hydro_37"/>
</dbReference>
<comment type="caution">
    <text evidence="5">The sequence shown here is derived from an EMBL/GenBank/DDBJ whole genome shotgun (WGS) entry which is preliminary data.</text>
</comment>
<dbReference type="Gene3D" id="1.50.10.10">
    <property type="match status" value="1"/>
</dbReference>
<evidence type="ECO:0000256" key="2">
    <source>
        <dbReference type="ARBA" id="ARBA00012757"/>
    </source>
</evidence>
<evidence type="ECO:0000313" key="5">
    <source>
        <dbReference type="EMBL" id="KAL2053777.1"/>
    </source>
</evidence>
<proteinExistence type="inferred from homology"/>
<dbReference type="Proteomes" id="UP001590951">
    <property type="component" value="Unassembled WGS sequence"/>
</dbReference>
<dbReference type="PRINTS" id="PR00744">
    <property type="entry name" value="GLHYDRLASE37"/>
</dbReference>
<dbReference type="EC" id="3.2.1.28" evidence="2"/>